<evidence type="ECO:0000256" key="6">
    <source>
        <dbReference type="ARBA" id="ARBA00023136"/>
    </source>
</evidence>
<dbReference type="PANTHER" id="PTHR13353">
    <property type="entry name" value="TRANSMEMBRANE PROTEIN 19"/>
    <property type="match status" value="1"/>
</dbReference>
<comment type="caution">
    <text evidence="8">The sequence shown here is derived from an EMBL/GenBank/DDBJ whole genome shotgun (WGS) entry which is preliminary data.</text>
</comment>
<feature type="transmembrane region" description="Helical" evidence="7">
    <location>
        <begin position="78"/>
        <end position="103"/>
    </location>
</feature>
<name>A0A553NNI9_TIGCA</name>
<dbReference type="GO" id="GO:0016020">
    <property type="term" value="C:membrane"/>
    <property type="evidence" value="ECO:0007669"/>
    <property type="project" value="UniProtKB-SubCell"/>
</dbReference>
<feature type="transmembrane region" description="Helical" evidence="7">
    <location>
        <begin position="20"/>
        <end position="40"/>
    </location>
</feature>
<reference evidence="8 9" key="1">
    <citation type="journal article" date="2018" name="Nat. Ecol. Evol.">
        <title>Genomic signatures of mitonuclear coevolution across populations of Tigriopus californicus.</title>
        <authorList>
            <person name="Barreto F.S."/>
            <person name="Watson E.T."/>
            <person name="Lima T.G."/>
            <person name="Willett C.S."/>
            <person name="Edmands S."/>
            <person name="Li W."/>
            <person name="Burton R.S."/>
        </authorList>
    </citation>
    <scope>NUCLEOTIDE SEQUENCE [LARGE SCALE GENOMIC DNA]</scope>
    <source>
        <strain evidence="8 9">San Diego</strain>
    </source>
</reference>
<dbReference type="Pfam" id="PF01940">
    <property type="entry name" value="DUF92"/>
    <property type="match status" value="1"/>
</dbReference>
<protein>
    <recommendedName>
        <fullName evidence="3">Transmembrane protein 19</fullName>
    </recommendedName>
</protein>
<evidence type="ECO:0000256" key="3">
    <source>
        <dbReference type="ARBA" id="ARBA00014258"/>
    </source>
</evidence>
<feature type="transmembrane region" description="Helical" evidence="7">
    <location>
        <begin position="258"/>
        <end position="280"/>
    </location>
</feature>
<dbReference type="STRING" id="6832.A0A553NNI9"/>
<keyword evidence="5 7" id="KW-1133">Transmembrane helix</keyword>
<gene>
    <name evidence="8" type="ORF">TCAL_07830</name>
</gene>
<keyword evidence="6 7" id="KW-0472">Membrane</keyword>
<evidence type="ECO:0000256" key="1">
    <source>
        <dbReference type="ARBA" id="ARBA00004141"/>
    </source>
</evidence>
<keyword evidence="9" id="KW-1185">Reference proteome</keyword>
<sequence length="335" mass="35386">MAQTGVSRILSELGVLANLLLLLSATSTSVLVYVLGRMILGVTNSTVTPTRWLVVTFLPLLIALYGLLRQSLNRSGALLAVLVGVVLSLAHLSFLLSLLFFFFSSSRVTKYKAELKQRIEGDQFRVGGQRNWIQVLCNGGMATEVALAYLLEVGSADLPLDFARYYNASWLSLAVLGSIACCNGDTWASEIGSVWSQAPPRLITTGQIVPRGTNGAVSPMGLVVSGAGGLFVGLGYWLGIVLGGNPILLQSAPAQWPVIVFGGLAGLLGSLIDSVLGATVQFSGQHKRTGAIVEEPGPDVEPISGYALMSNHGVNLLSSVLTGMLLPKIVLNFFV</sequence>
<dbReference type="EMBL" id="VCGU01000011">
    <property type="protein sequence ID" value="TRY67011.1"/>
    <property type="molecule type" value="Genomic_DNA"/>
</dbReference>
<feature type="transmembrane region" description="Helical" evidence="7">
    <location>
        <begin position="220"/>
        <end position="238"/>
    </location>
</feature>
<comment type="similarity">
    <text evidence="2">Belongs to the TMEM19 family.</text>
</comment>
<comment type="subcellular location">
    <subcellularLocation>
        <location evidence="1">Membrane</location>
        <topology evidence="1">Multi-pass membrane protein</topology>
    </subcellularLocation>
</comment>
<evidence type="ECO:0000256" key="7">
    <source>
        <dbReference type="SAM" id="Phobius"/>
    </source>
</evidence>
<evidence type="ECO:0000256" key="2">
    <source>
        <dbReference type="ARBA" id="ARBA00009012"/>
    </source>
</evidence>
<accession>A0A553NNI9</accession>
<dbReference type="AlphaFoldDB" id="A0A553NNI9"/>
<dbReference type="OMA" id="MSSFACC"/>
<proteinExistence type="inferred from homology"/>
<keyword evidence="4 7" id="KW-0812">Transmembrane</keyword>
<dbReference type="Proteomes" id="UP000318571">
    <property type="component" value="Chromosome 4"/>
</dbReference>
<evidence type="ECO:0000313" key="9">
    <source>
        <dbReference type="Proteomes" id="UP000318571"/>
    </source>
</evidence>
<feature type="transmembrane region" description="Helical" evidence="7">
    <location>
        <begin position="52"/>
        <end position="72"/>
    </location>
</feature>
<evidence type="ECO:0000256" key="4">
    <source>
        <dbReference type="ARBA" id="ARBA00022692"/>
    </source>
</evidence>
<dbReference type="PANTHER" id="PTHR13353:SF5">
    <property type="entry name" value="TRANSMEMBRANE PROTEIN 19"/>
    <property type="match status" value="1"/>
</dbReference>
<evidence type="ECO:0000256" key="5">
    <source>
        <dbReference type="ARBA" id="ARBA00022989"/>
    </source>
</evidence>
<evidence type="ECO:0000313" key="8">
    <source>
        <dbReference type="EMBL" id="TRY67011.1"/>
    </source>
</evidence>
<dbReference type="InterPro" id="IPR002794">
    <property type="entry name" value="DUF92_TMEM19"/>
</dbReference>
<organism evidence="8 9">
    <name type="scientific">Tigriopus californicus</name>
    <name type="common">Marine copepod</name>
    <dbReference type="NCBI Taxonomy" id="6832"/>
    <lineage>
        <taxon>Eukaryota</taxon>
        <taxon>Metazoa</taxon>
        <taxon>Ecdysozoa</taxon>
        <taxon>Arthropoda</taxon>
        <taxon>Crustacea</taxon>
        <taxon>Multicrustacea</taxon>
        <taxon>Hexanauplia</taxon>
        <taxon>Copepoda</taxon>
        <taxon>Harpacticoida</taxon>
        <taxon>Harpacticidae</taxon>
        <taxon>Tigriopus</taxon>
    </lineage>
</organism>